<evidence type="ECO:0000259" key="6">
    <source>
        <dbReference type="PROSITE" id="PS51184"/>
    </source>
</evidence>
<dbReference type="Proteomes" id="UP001489004">
    <property type="component" value="Unassembled WGS sequence"/>
</dbReference>
<dbReference type="InterPro" id="IPR050910">
    <property type="entry name" value="JMJD6_ArgDemeth/LysHydrox"/>
</dbReference>
<dbReference type="EMBL" id="JALJOR010000001">
    <property type="protein sequence ID" value="KAK9830262.1"/>
    <property type="molecule type" value="Genomic_DNA"/>
</dbReference>
<reference evidence="7 8" key="1">
    <citation type="journal article" date="2024" name="Nat. Commun.">
        <title>Phylogenomics reveals the evolutionary origins of lichenization in chlorophyte algae.</title>
        <authorList>
            <person name="Puginier C."/>
            <person name="Libourel C."/>
            <person name="Otte J."/>
            <person name="Skaloud P."/>
            <person name="Haon M."/>
            <person name="Grisel S."/>
            <person name="Petersen M."/>
            <person name="Berrin J.G."/>
            <person name="Delaux P.M."/>
            <person name="Dal Grande F."/>
            <person name="Keller J."/>
        </authorList>
    </citation>
    <scope>NUCLEOTIDE SEQUENCE [LARGE SCALE GENOMIC DNA]</scope>
    <source>
        <strain evidence="7 8">SAG 2043</strain>
    </source>
</reference>
<gene>
    <name evidence="7" type="ORF">WJX72_010661</name>
</gene>
<dbReference type="Gene3D" id="3.90.1200.10">
    <property type="match status" value="1"/>
</dbReference>
<dbReference type="GO" id="GO:0005634">
    <property type="term" value="C:nucleus"/>
    <property type="evidence" value="ECO:0007669"/>
    <property type="project" value="UniProtKB-SubCell"/>
</dbReference>
<keyword evidence="3" id="KW-0560">Oxidoreductase</keyword>
<dbReference type="InterPro" id="IPR003347">
    <property type="entry name" value="JmjC_dom"/>
</dbReference>
<dbReference type="InterPro" id="IPR002575">
    <property type="entry name" value="Aminoglycoside_PTrfase"/>
</dbReference>
<comment type="caution">
    <text evidence="7">The sequence shown here is derived from an EMBL/GenBank/DDBJ whole genome shotgun (WGS) entry which is preliminary data.</text>
</comment>
<evidence type="ECO:0000256" key="3">
    <source>
        <dbReference type="ARBA" id="ARBA00023002"/>
    </source>
</evidence>
<evidence type="ECO:0000256" key="1">
    <source>
        <dbReference type="ARBA" id="ARBA00004123"/>
    </source>
</evidence>
<dbReference type="SUPFAM" id="SSF56112">
    <property type="entry name" value="Protein kinase-like (PK-like)"/>
    <property type="match status" value="1"/>
</dbReference>
<dbReference type="Pfam" id="PF02373">
    <property type="entry name" value="JmjC"/>
    <property type="match status" value="1"/>
</dbReference>
<evidence type="ECO:0000256" key="5">
    <source>
        <dbReference type="ARBA" id="ARBA00023242"/>
    </source>
</evidence>
<dbReference type="AlphaFoldDB" id="A0AAW1R9J9"/>
<keyword evidence="4" id="KW-0408">Iron</keyword>
<accession>A0AAW1R9J9</accession>
<dbReference type="FunFam" id="2.60.120.650:FF:000045">
    <property type="entry name" value="F-box protein At1g78280"/>
    <property type="match status" value="1"/>
</dbReference>
<dbReference type="GO" id="GO:0046872">
    <property type="term" value="F:metal ion binding"/>
    <property type="evidence" value="ECO:0007669"/>
    <property type="project" value="UniProtKB-KW"/>
</dbReference>
<evidence type="ECO:0000313" key="7">
    <source>
        <dbReference type="EMBL" id="KAK9830262.1"/>
    </source>
</evidence>
<protein>
    <recommendedName>
        <fullName evidence="6">JmjC domain-containing protein</fullName>
    </recommendedName>
</protein>
<dbReference type="Pfam" id="PF01636">
    <property type="entry name" value="APH"/>
    <property type="match status" value="1"/>
</dbReference>
<organism evidence="7 8">
    <name type="scientific">[Myrmecia] bisecta</name>
    <dbReference type="NCBI Taxonomy" id="41462"/>
    <lineage>
        <taxon>Eukaryota</taxon>
        <taxon>Viridiplantae</taxon>
        <taxon>Chlorophyta</taxon>
        <taxon>core chlorophytes</taxon>
        <taxon>Trebouxiophyceae</taxon>
        <taxon>Trebouxiales</taxon>
        <taxon>Trebouxiaceae</taxon>
        <taxon>Myrmecia</taxon>
    </lineage>
</organism>
<dbReference type="InterPro" id="IPR011009">
    <property type="entry name" value="Kinase-like_dom_sf"/>
</dbReference>
<keyword evidence="5" id="KW-0539">Nucleus</keyword>
<comment type="subcellular location">
    <subcellularLocation>
        <location evidence="1">Nucleus</location>
    </subcellularLocation>
</comment>
<dbReference type="PANTHER" id="PTHR12480:SF35">
    <property type="entry name" value="TRANSCRIPTION FACTOR JUMONJI, JMJC DOMAIN-CONTAINING PROTEIN"/>
    <property type="match status" value="1"/>
</dbReference>
<dbReference type="PROSITE" id="PS51184">
    <property type="entry name" value="JMJC"/>
    <property type="match status" value="1"/>
</dbReference>
<evidence type="ECO:0000313" key="8">
    <source>
        <dbReference type="Proteomes" id="UP001489004"/>
    </source>
</evidence>
<dbReference type="GO" id="GO:0005737">
    <property type="term" value="C:cytoplasm"/>
    <property type="evidence" value="ECO:0007669"/>
    <property type="project" value="TreeGrafter"/>
</dbReference>
<proteinExistence type="predicted"/>
<evidence type="ECO:0000256" key="4">
    <source>
        <dbReference type="ARBA" id="ARBA00023004"/>
    </source>
</evidence>
<sequence>MHICLDEHSDKLCWQGSWKRTALFHSSPSGAAAQGPVCPLPVAAPVGFHSLFLYRRWYRCHLDVRGFWPPQQQVPRVSGADLSLEQFTAEYDQRSSPVMLTGLTQGWKASAWDVQSLVAEYRDVCFQASKPAGGNVPMTLRDYMAYAVAQQDEEPLYVFDKGFGEAAPVMLQAYEVPKVFPEDLFAGLGYKRPSFRWLVAGPPRSGAAWHVDPTLTSAWNALLAGRKRWALYPPHRIPPGINFHVDEEGEVDFDTPSSLRWFLEVYPELTEGQRPLEILQEPGEVIFVPGGWWHCVLNLDHSIALTQNAISAASLAGAVDRVVSDEGDGYSALSSLPADMLPKVTGFRRSKLVGPWLHDLWAQKPELQGTIWRAAQQHLAVEHWQRRLGRVCTAHGLPGPSQQQCLPVGGGESLVFALDGLVVKFYANPDYTVALFMWEVERSLYQTIAQHPVPLQAITPRLVASGICSDERQLNAASSLSEAVRIASERHPAAIQAASCNGGRFLPPVWLHGDLTPENVLLAGPLASLDGRAGNLRLLDFADGGHGDALYDLVALFISTLQCVPARLKAFLEAYGGVPDLAEQGSGEHVAAENGPVQAPDAQMLARGGDGAGQGGDGCRGTVDADGQPVARQGAVAGRKQAAAQRTQALAVEADAGKEVAWRRPGTSSLAYRCMVYTLLHDQDMFARVLEKQPQLAMLDSWQAVAESLWGQVGFALA</sequence>
<dbReference type="SUPFAM" id="SSF51197">
    <property type="entry name" value="Clavaminate synthase-like"/>
    <property type="match status" value="1"/>
</dbReference>
<dbReference type="PANTHER" id="PTHR12480">
    <property type="entry name" value="ARGININE DEMETHYLASE AND LYSYL-HYDROXYLASE JMJD"/>
    <property type="match status" value="1"/>
</dbReference>
<feature type="domain" description="JmjC" evidence="6">
    <location>
        <begin position="165"/>
        <end position="326"/>
    </location>
</feature>
<keyword evidence="8" id="KW-1185">Reference proteome</keyword>
<evidence type="ECO:0000256" key="2">
    <source>
        <dbReference type="ARBA" id="ARBA00022723"/>
    </source>
</evidence>
<dbReference type="SMART" id="SM00558">
    <property type="entry name" value="JmjC"/>
    <property type="match status" value="1"/>
</dbReference>
<name>A0AAW1R9J9_9CHLO</name>
<dbReference type="GO" id="GO:0016491">
    <property type="term" value="F:oxidoreductase activity"/>
    <property type="evidence" value="ECO:0007669"/>
    <property type="project" value="UniProtKB-KW"/>
</dbReference>
<dbReference type="Gene3D" id="2.60.120.650">
    <property type="entry name" value="Cupin"/>
    <property type="match status" value="1"/>
</dbReference>
<keyword evidence="2" id="KW-0479">Metal-binding</keyword>